<dbReference type="EMBL" id="DTCA01000039">
    <property type="protein sequence ID" value="HGM06984.1"/>
    <property type="molecule type" value="Genomic_DNA"/>
</dbReference>
<accession>A0A7C4D2W9</accession>
<keyword evidence="1" id="KW-0812">Transmembrane</keyword>
<feature type="transmembrane region" description="Helical" evidence="1">
    <location>
        <begin position="12"/>
        <end position="31"/>
    </location>
</feature>
<keyword evidence="1" id="KW-1133">Transmembrane helix</keyword>
<evidence type="ECO:0000256" key="1">
    <source>
        <dbReference type="SAM" id="Phobius"/>
    </source>
</evidence>
<evidence type="ECO:0000313" key="2">
    <source>
        <dbReference type="EMBL" id="HGM06984.1"/>
    </source>
</evidence>
<organism evidence="2">
    <name type="scientific">Ignisphaera aggregans</name>
    <dbReference type="NCBI Taxonomy" id="334771"/>
    <lineage>
        <taxon>Archaea</taxon>
        <taxon>Thermoproteota</taxon>
        <taxon>Thermoprotei</taxon>
        <taxon>Desulfurococcales</taxon>
        <taxon>Desulfurococcaceae</taxon>
        <taxon>Ignisphaera</taxon>
    </lineage>
</organism>
<gene>
    <name evidence="2" type="ORF">ENU31_01045</name>
</gene>
<protein>
    <submittedName>
        <fullName evidence="2">Uncharacterized protein</fullName>
    </submittedName>
</protein>
<dbReference type="AlphaFoldDB" id="A0A7C4D2W9"/>
<reference evidence="2" key="1">
    <citation type="journal article" date="2020" name="mSystems">
        <title>Genome- and Community-Level Interaction Insights into Carbon Utilization and Element Cycling Functions of Hydrothermarchaeota in Hydrothermal Sediment.</title>
        <authorList>
            <person name="Zhou Z."/>
            <person name="Liu Y."/>
            <person name="Xu W."/>
            <person name="Pan J."/>
            <person name="Luo Z.H."/>
            <person name="Li M."/>
        </authorList>
    </citation>
    <scope>NUCLEOTIDE SEQUENCE [LARGE SCALE GENOMIC DNA]</scope>
    <source>
        <strain evidence="2">SpSt-658</strain>
    </source>
</reference>
<keyword evidence="1" id="KW-0472">Membrane</keyword>
<sequence>MKERRALGEITAALMLILIVIGAGIALFFMYSGMLKTSGRALLSLTASGIASPDGSEATITLIVQNNGEGTARIRYIYVEPIGNAPKPSDVGVVGATNVTATSGTPPSNPPKMDQYGGLDLASKRTSTISIRITGSNIYPGHHYRISVLYYDIASRDPMLIDTIVTLK</sequence>
<comment type="caution">
    <text evidence="2">The sequence shown here is derived from an EMBL/GenBank/DDBJ whole genome shotgun (WGS) entry which is preliminary data.</text>
</comment>
<proteinExistence type="predicted"/>
<name>A0A7C4D2W9_9CREN</name>